<proteinExistence type="predicted"/>
<feature type="coiled-coil region" evidence="1">
    <location>
        <begin position="41"/>
        <end position="72"/>
    </location>
</feature>
<evidence type="ECO:0000313" key="3">
    <source>
        <dbReference type="Proteomes" id="UP000294576"/>
    </source>
</evidence>
<keyword evidence="1" id="KW-0175">Coiled coil</keyword>
<comment type="caution">
    <text evidence="2">The sequence shown here is derived from an EMBL/GenBank/DDBJ whole genome shotgun (WGS) entry which is preliminary data.</text>
</comment>
<dbReference type="RefSeq" id="WP_087004539.1">
    <property type="nucleotide sequence ID" value="NZ_FWER01000065.1"/>
</dbReference>
<protein>
    <submittedName>
        <fullName evidence="2">Uncharacterized protein DUF5132</fullName>
    </submittedName>
</protein>
<name>A0A4R3PSA4_RHISU</name>
<dbReference type="Pfam" id="PF17195">
    <property type="entry name" value="DUF5132"/>
    <property type="match status" value="1"/>
</dbReference>
<dbReference type="InterPro" id="IPR033456">
    <property type="entry name" value="DUF5132"/>
</dbReference>
<accession>A0A4R3PSA4</accession>
<dbReference type="OrthoDB" id="8421881at2"/>
<dbReference type="AlphaFoldDB" id="A0A4R3PSA4"/>
<evidence type="ECO:0000313" key="2">
    <source>
        <dbReference type="EMBL" id="TCU04845.1"/>
    </source>
</evidence>
<reference evidence="2 3" key="1">
    <citation type="submission" date="2019-03" db="EMBL/GenBank/DDBJ databases">
        <title>Genomic Encyclopedia of Type Strains, Phase IV (KMG-V): Genome sequencing to study the core and pangenomes of soil and plant-associated prokaryotes.</title>
        <authorList>
            <person name="Whitman W."/>
        </authorList>
    </citation>
    <scope>NUCLEOTIDE SEQUENCE [LARGE SCALE GENOMIC DNA]</scope>
    <source>
        <strain evidence="2 3">Hc14</strain>
    </source>
</reference>
<gene>
    <name evidence="2" type="ORF">EV132_13827</name>
</gene>
<organism evidence="2 3">
    <name type="scientific">Rhizobium sullae</name>
    <name type="common">Rhizobium hedysari</name>
    <dbReference type="NCBI Taxonomy" id="50338"/>
    <lineage>
        <taxon>Bacteria</taxon>
        <taxon>Pseudomonadati</taxon>
        <taxon>Pseudomonadota</taxon>
        <taxon>Alphaproteobacteria</taxon>
        <taxon>Hyphomicrobiales</taxon>
        <taxon>Rhizobiaceae</taxon>
        <taxon>Rhizobium/Agrobacterium group</taxon>
        <taxon>Rhizobium</taxon>
    </lineage>
</organism>
<dbReference type="EMBL" id="SMBH01000038">
    <property type="protein sequence ID" value="TCU04845.1"/>
    <property type="molecule type" value="Genomic_DNA"/>
</dbReference>
<dbReference type="Proteomes" id="UP000294576">
    <property type="component" value="Unassembled WGS sequence"/>
</dbReference>
<evidence type="ECO:0000256" key="1">
    <source>
        <dbReference type="SAM" id="Coils"/>
    </source>
</evidence>
<sequence>MALNFIAGLAIGFGAGLLAPKITPAVKPLAKSAIKAGLITYDQARVTLAELNENTEDAIAEVRSEMEEERKVAGG</sequence>